<accession>A0A7I8I8X2</accession>
<evidence type="ECO:0000256" key="3">
    <source>
        <dbReference type="ARBA" id="ARBA00013229"/>
    </source>
</evidence>
<dbReference type="AlphaFoldDB" id="A0A7I8I8X2"/>
<protein>
    <recommendedName>
        <fullName evidence="3 8">Pectinesterase</fullName>
        <ecNumber evidence="3 8">3.1.1.11</ecNumber>
    </recommendedName>
</protein>
<dbReference type="InterPro" id="IPR000070">
    <property type="entry name" value="Pectinesterase_cat"/>
</dbReference>
<dbReference type="PANTHER" id="PTHR31321">
    <property type="entry name" value="ACYL-COA THIOESTER HYDROLASE YBHC-RELATED"/>
    <property type="match status" value="1"/>
</dbReference>
<evidence type="ECO:0000256" key="5">
    <source>
        <dbReference type="ARBA" id="ARBA00023085"/>
    </source>
</evidence>
<gene>
    <name evidence="10" type="ORF">SI7747_01000695</name>
</gene>
<dbReference type="GO" id="GO:0045490">
    <property type="term" value="P:pectin catabolic process"/>
    <property type="evidence" value="ECO:0007669"/>
    <property type="project" value="UniProtKB-UniRule"/>
</dbReference>
<dbReference type="PANTHER" id="PTHR31321:SF134">
    <property type="entry name" value="PECTINESTERASE"/>
    <property type="match status" value="1"/>
</dbReference>
<feature type="chain" id="PRO_5029939978" description="Pectinesterase" evidence="8">
    <location>
        <begin position="23"/>
        <end position="283"/>
    </location>
</feature>
<feature type="active site" evidence="7">
    <location>
        <position position="145"/>
    </location>
</feature>
<evidence type="ECO:0000256" key="1">
    <source>
        <dbReference type="ARBA" id="ARBA00005184"/>
    </source>
</evidence>
<evidence type="ECO:0000256" key="7">
    <source>
        <dbReference type="PROSITE-ProRule" id="PRU10040"/>
    </source>
</evidence>
<evidence type="ECO:0000256" key="8">
    <source>
        <dbReference type="RuleBase" id="RU000589"/>
    </source>
</evidence>
<keyword evidence="5 8" id="KW-0063">Aspartyl esterase</keyword>
<keyword evidence="11" id="KW-1185">Reference proteome</keyword>
<dbReference type="SUPFAM" id="SSF51126">
    <property type="entry name" value="Pectin lyase-like"/>
    <property type="match status" value="1"/>
</dbReference>
<sequence>MGPLLVVVASLLVASSPLPVRAATAVVTTIFVDHSGRGQFKTIQEAVNAVPSNNNQWIRIHVAAGVYEEQVRIPVDKGFILLEGEGRDQTSIEWGGVTMAPALAAIIWADKAAFYDCSFVGFQDTLCDMSGRHYFKDCRIEGAVDFIFGIGQSIYERCTLVSLGDGWITAHGRSNPFDPSGFVFKHCTITGIGKTHLGRAWGPLSTVVFFHTFMSDIIVPEGWQAWFNARHLSEITYVESSCTGPGSNTSSRVFWEKQLTNADLLKYISMAYINHDGWLEKFP</sequence>
<proteinExistence type="inferred from homology"/>
<dbReference type="UniPathway" id="UPA00545">
    <property type="reaction ID" value="UER00823"/>
</dbReference>
<evidence type="ECO:0000259" key="9">
    <source>
        <dbReference type="Pfam" id="PF01095"/>
    </source>
</evidence>
<dbReference type="Proteomes" id="UP001189122">
    <property type="component" value="Unassembled WGS sequence"/>
</dbReference>
<dbReference type="Pfam" id="PF01095">
    <property type="entry name" value="Pectinesterase"/>
    <property type="match status" value="2"/>
</dbReference>
<comment type="pathway">
    <text evidence="1 8">Glycan metabolism; pectin degradation; 2-dehydro-3-deoxy-D-gluconate from pectin: step 1/5.</text>
</comment>
<dbReference type="InterPro" id="IPR011050">
    <property type="entry name" value="Pectin_lyase_fold/virulence"/>
</dbReference>
<comment type="catalytic activity">
    <reaction evidence="6 8">
        <text>[(1-&gt;4)-alpha-D-galacturonosyl methyl ester](n) + n H2O = [(1-&gt;4)-alpha-D-galacturonosyl](n) + n methanol + n H(+)</text>
        <dbReference type="Rhea" id="RHEA:22380"/>
        <dbReference type="Rhea" id="RHEA-COMP:14570"/>
        <dbReference type="Rhea" id="RHEA-COMP:14573"/>
        <dbReference type="ChEBI" id="CHEBI:15377"/>
        <dbReference type="ChEBI" id="CHEBI:15378"/>
        <dbReference type="ChEBI" id="CHEBI:17790"/>
        <dbReference type="ChEBI" id="CHEBI:140522"/>
        <dbReference type="ChEBI" id="CHEBI:140523"/>
        <dbReference type="EC" id="3.1.1.11"/>
    </reaction>
</comment>
<feature type="domain" description="Pectinesterase catalytic" evidence="9">
    <location>
        <begin position="96"/>
        <end position="274"/>
    </location>
</feature>
<keyword evidence="4 8" id="KW-0378">Hydrolase</keyword>
<dbReference type="GO" id="GO:0042545">
    <property type="term" value="P:cell wall modification"/>
    <property type="evidence" value="ECO:0007669"/>
    <property type="project" value="UniProtKB-UniRule"/>
</dbReference>
<evidence type="ECO:0000256" key="6">
    <source>
        <dbReference type="ARBA" id="ARBA00047928"/>
    </source>
</evidence>
<comment type="similarity">
    <text evidence="2">Belongs to the pectinesterase family.</text>
</comment>
<reference evidence="10 11" key="1">
    <citation type="submission" date="2019-12" db="EMBL/GenBank/DDBJ databases">
        <authorList>
            <person name="Scholz U."/>
            <person name="Mascher M."/>
            <person name="Fiebig A."/>
        </authorList>
    </citation>
    <scope>NUCLEOTIDE SEQUENCE</scope>
</reference>
<dbReference type="EC" id="3.1.1.11" evidence="3 8"/>
<organism evidence="10">
    <name type="scientific">Spirodela intermedia</name>
    <name type="common">Intermediate duckweed</name>
    <dbReference type="NCBI Taxonomy" id="51605"/>
    <lineage>
        <taxon>Eukaryota</taxon>
        <taxon>Viridiplantae</taxon>
        <taxon>Streptophyta</taxon>
        <taxon>Embryophyta</taxon>
        <taxon>Tracheophyta</taxon>
        <taxon>Spermatophyta</taxon>
        <taxon>Magnoliopsida</taxon>
        <taxon>Liliopsida</taxon>
        <taxon>Araceae</taxon>
        <taxon>Lemnoideae</taxon>
        <taxon>Spirodela</taxon>
    </lineage>
</organism>
<dbReference type="EMBL" id="LR743588">
    <property type="protein sequence ID" value="CAA2614306.1"/>
    <property type="molecule type" value="Genomic_DNA"/>
</dbReference>
<feature type="signal peptide" evidence="8">
    <location>
        <begin position="1"/>
        <end position="22"/>
    </location>
</feature>
<dbReference type="EMBL" id="CACRZD030000001">
    <property type="protein sequence ID" value="CAA6654105.1"/>
    <property type="molecule type" value="Genomic_DNA"/>
</dbReference>
<evidence type="ECO:0000256" key="4">
    <source>
        <dbReference type="ARBA" id="ARBA00022801"/>
    </source>
</evidence>
<dbReference type="PROSITE" id="PS00503">
    <property type="entry name" value="PECTINESTERASE_2"/>
    <property type="match status" value="1"/>
</dbReference>
<dbReference type="InterPro" id="IPR033131">
    <property type="entry name" value="Pectinesterase_Asp_AS"/>
</dbReference>
<keyword evidence="8" id="KW-0732">Signal</keyword>
<dbReference type="GO" id="GO:0030599">
    <property type="term" value="F:pectinesterase activity"/>
    <property type="evidence" value="ECO:0007669"/>
    <property type="project" value="UniProtKB-UniRule"/>
</dbReference>
<feature type="domain" description="Pectinesterase catalytic" evidence="9">
    <location>
        <begin position="30"/>
        <end position="92"/>
    </location>
</feature>
<dbReference type="Gene3D" id="2.160.20.10">
    <property type="entry name" value="Single-stranded right-handed beta-helix, Pectin lyase-like"/>
    <property type="match status" value="2"/>
</dbReference>
<evidence type="ECO:0000313" key="10">
    <source>
        <dbReference type="EMBL" id="CAA2614306.1"/>
    </source>
</evidence>
<dbReference type="InterPro" id="IPR012334">
    <property type="entry name" value="Pectin_lyas_fold"/>
</dbReference>
<evidence type="ECO:0000256" key="2">
    <source>
        <dbReference type="ARBA" id="ARBA00008891"/>
    </source>
</evidence>
<name>A0A7I8I8X2_SPIIN</name>
<evidence type="ECO:0000313" key="11">
    <source>
        <dbReference type="Proteomes" id="UP001189122"/>
    </source>
</evidence>